<evidence type="ECO:0000313" key="2">
    <source>
        <dbReference type="Proteomes" id="UP000230392"/>
    </source>
</evidence>
<feature type="non-terminal residue" evidence="1">
    <location>
        <position position="51"/>
    </location>
</feature>
<accession>A0A2G9Y8F0</accession>
<evidence type="ECO:0000313" key="1">
    <source>
        <dbReference type="EMBL" id="PIP15518.1"/>
    </source>
</evidence>
<dbReference type="InterPro" id="IPR015813">
    <property type="entry name" value="Pyrv/PenolPyrv_kinase-like_dom"/>
</dbReference>
<dbReference type="SUPFAM" id="SSF51621">
    <property type="entry name" value="Phosphoenolpyruvate/pyruvate domain"/>
    <property type="match status" value="1"/>
</dbReference>
<gene>
    <name evidence="1" type="ORF">COX46_05660</name>
</gene>
<sequence>MEMRPSRVLEKLRQGKVVSCFKSNLTCSRVAEIAGMTGIDCFWAEMEHLGN</sequence>
<dbReference type="Proteomes" id="UP000230392">
    <property type="component" value="Unassembled WGS sequence"/>
</dbReference>
<name>A0A2G9Y8F0_9BACT</name>
<dbReference type="EMBL" id="PCRF01000275">
    <property type="protein sequence ID" value="PIP15518.1"/>
    <property type="molecule type" value="Genomic_DNA"/>
</dbReference>
<comment type="caution">
    <text evidence="1">The sequence shown here is derived from an EMBL/GenBank/DDBJ whole genome shotgun (WGS) entry which is preliminary data.</text>
</comment>
<protein>
    <submittedName>
        <fullName evidence="1">Aldolase</fullName>
    </submittedName>
</protein>
<dbReference type="AlphaFoldDB" id="A0A2G9Y8F0"/>
<organism evidence="1 2">
    <name type="scientific">bacterium (Candidatus Ratteibacteria) CG23_combo_of_CG06-09_8_20_14_all_48_7</name>
    <dbReference type="NCBI Taxonomy" id="2014292"/>
    <lineage>
        <taxon>Bacteria</taxon>
        <taxon>Candidatus Ratteibacteria</taxon>
    </lineage>
</organism>
<proteinExistence type="predicted"/>
<dbReference type="GO" id="GO:0003824">
    <property type="term" value="F:catalytic activity"/>
    <property type="evidence" value="ECO:0007669"/>
    <property type="project" value="InterPro"/>
</dbReference>
<reference evidence="1 2" key="1">
    <citation type="submission" date="2017-09" db="EMBL/GenBank/DDBJ databases">
        <title>Depth-based differentiation of microbial function through sediment-hosted aquifers and enrichment of novel symbionts in the deep terrestrial subsurface.</title>
        <authorList>
            <person name="Probst A.J."/>
            <person name="Ladd B."/>
            <person name="Jarett J.K."/>
            <person name="Geller-Mcgrath D.E."/>
            <person name="Sieber C.M."/>
            <person name="Emerson J.B."/>
            <person name="Anantharaman K."/>
            <person name="Thomas B.C."/>
            <person name="Malmstrom R."/>
            <person name="Stieglmeier M."/>
            <person name="Klingl A."/>
            <person name="Woyke T."/>
            <person name="Ryan C.M."/>
            <person name="Banfield J.F."/>
        </authorList>
    </citation>
    <scope>NUCLEOTIDE SEQUENCE [LARGE SCALE GENOMIC DNA]</scope>
    <source>
        <strain evidence="1">CG23_combo_of_CG06-09_8_20_14_all_48_7</strain>
    </source>
</reference>